<dbReference type="KEGG" id="tfa:BW733_08275"/>
<keyword evidence="3" id="KW-1185">Reference proteome</keyword>
<dbReference type="SUPFAM" id="SSF51569">
    <property type="entry name" value="Aldolase"/>
    <property type="match status" value="1"/>
</dbReference>
<dbReference type="InterPro" id="IPR001585">
    <property type="entry name" value="TAL/FSA"/>
</dbReference>
<dbReference type="Pfam" id="PF00923">
    <property type="entry name" value="TAL_FSA"/>
    <property type="match status" value="1"/>
</dbReference>
<keyword evidence="1" id="KW-0704">Schiff base</keyword>
<dbReference type="EMBL" id="CP019607">
    <property type="protein sequence ID" value="AQP50824.1"/>
    <property type="molecule type" value="Genomic_DNA"/>
</dbReference>
<protein>
    <submittedName>
        <fullName evidence="2">Transaldolase</fullName>
    </submittedName>
</protein>
<proteinExistence type="predicted"/>
<dbReference type="AlphaFoldDB" id="A0A1Q2CXK6"/>
<dbReference type="Proteomes" id="UP000188235">
    <property type="component" value="Chromosome"/>
</dbReference>
<dbReference type="GO" id="GO:0005975">
    <property type="term" value="P:carbohydrate metabolic process"/>
    <property type="evidence" value="ECO:0007669"/>
    <property type="project" value="InterPro"/>
</dbReference>
<dbReference type="PANTHER" id="PTHR10683">
    <property type="entry name" value="TRANSALDOLASE"/>
    <property type="match status" value="1"/>
</dbReference>
<dbReference type="OrthoDB" id="9809101at2"/>
<evidence type="ECO:0000313" key="2">
    <source>
        <dbReference type="EMBL" id="AQP50824.1"/>
    </source>
</evidence>
<sequence length="359" mass="39794">MTDIEYTPGPLLTAAQNTPTALWNDSSDLNELRQSISFGGVGATCNPVIAYTCIKSELGQWAPRIKQIAAENPTWGESEIGWQAVKDLSVEAAALLKPIFDEHRGRNGRLSVQTDPRFHRDAKALADQAVEFDGLAENIVVKIPATKVGLEAIEDATYRGVSINVTVSFSVPQAVRAAEAIERGLDRRAAEGHDISQMGPVVTIMVGRLDDWLKHVVARDKIFIDPSALEWAGIAAMKKAYAIFQERGFRSRVLAAAFRNVYHWAALVGGDLVVSPPFKWQEIINASDYEAVSRIDEPVRQEYLDELNKIEDFRRAYDVDGMTVEEFEDFGPTRKTLRQFLQADADLDALVRDIIVPAP</sequence>
<accession>A0A1Q2CXK6</accession>
<dbReference type="STRING" id="399497.BW733_08275"/>
<gene>
    <name evidence="2" type="ORF">BW733_08275</name>
</gene>
<dbReference type="RefSeq" id="WP_077349540.1">
    <property type="nucleotide sequence ID" value="NZ_CP019607.1"/>
</dbReference>
<reference evidence="2 3" key="1">
    <citation type="journal article" date="2008" name="Int. J. Syst. Evol. Microbiol.">
        <title>Tessaracoccus flavescens sp. nov., isolated from marine sediment.</title>
        <authorList>
            <person name="Lee D.W."/>
            <person name="Lee S.D."/>
        </authorList>
    </citation>
    <scope>NUCLEOTIDE SEQUENCE [LARGE SCALE GENOMIC DNA]</scope>
    <source>
        <strain evidence="2 3">SST-39T</strain>
    </source>
</reference>
<dbReference type="Gene3D" id="3.20.20.70">
    <property type="entry name" value="Aldolase class I"/>
    <property type="match status" value="1"/>
</dbReference>
<evidence type="ECO:0000313" key="3">
    <source>
        <dbReference type="Proteomes" id="UP000188235"/>
    </source>
</evidence>
<evidence type="ECO:0000256" key="1">
    <source>
        <dbReference type="ARBA" id="ARBA00023270"/>
    </source>
</evidence>
<name>A0A1Q2CXK6_9ACTN</name>
<dbReference type="InterPro" id="IPR013785">
    <property type="entry name" value="Aldolase_TIM"/>
</dbReference>
<organism evidence="2 3">
    <name type="scientific">Tessaracoccus flavescens</name>
    <dbReference type="NCBI Taxonomy" id="399497"/>
    <lineage>
        <taxon>Bacteria</taxon>
        <taxon>Bacillati</taxon>
        <taxon>Actinomycetota</taxon>
        <taxon>Actinomycetes</taxon>
        <taxon>Propionibacteriales</taxon>
        <taxon>Propionibacteriaceae</taxon>
        <taxon>Tessaracoccus</taxon>
    </lineage>
</organism>